<dbReference type="InterPro" id="IPR013783">
    <property type="entry name" value="Ig-like_fold"/>
</dbReference>
<feature type="chain" id="PRO_5046140953" evidence="10">
    <location>
        <begin position="21"/>
        <end position="288"/>
    </location>
</feature>
<proteinExistence type="inferred from homology"/>
<feature type="domain" description="Glycosyl transferase CAP10" evidence="11">
    <location>
        <begin position="158"/>
        <end position="285"/>
    </location>
</feature>
<dbReference type="RefSeq" id="XP_002732474.2">
    <property type="nucleotide sequence ID" value="XM_002732428.2"/>
</dbReference>
<dbReference type="PROSITE" id="PS50194">
    <property type="entry name" value="FILAMIN_REPEAT"/>
    <property type="match status" value="1"/>
</dbReference>
<evidence type="ECO:0000256" key="6">
    <source>
        <dbReference type="ARBA" id="ARBA00043952"/>
    </source>
</evidence>
<evidence type="ECO:0000256" key="4">
    <source>
        <dbReference type="ARBA" id="ARBA00022824"/>
    </source>
</evidence>
<dbReference type="InterPro" id="IPR014756">
    <property type="entry name" value="Ig_E-set"/>
</dbReference>
<sequence length="288" mass="33200">MYLTTCIVVLILQIFSFSFAIIDPVTGIERERIVCPSKTMVYGPGINPSFTVPARFFFIQAVDTEGQNFTYSPGPNAFVVSIQPKHKRGRLWTQLLDRNDGSFIVRYRLYDSYDDIEIDIKSGRKDVAQSPYLLTGHIYHEDCYCPTEDESDWLDDMQCGDELHPQIKEDLKIFSQVDLDRLASEAPDRFNRHSLCHYSVIDNKIYRKTHGEHVGFKMFMDALLLSMTRKVKLPDIELFVNLGDWPLEKRAANNDPLPIFSWCGSTNSRDIVMPTYDLMESTLQTMGR</sequence>
<dbReference type="Gene3D" id="2.60.40.10">
    <property type="entry name" value="Immunoglobulins"/>
    <property type="match status" value="1"/>
</dbReference>
<evidence type="ECO:0000256" key="8">
    <source>
        <dbReference type="ARBA" id="ARBA00049246"/>
    </source>
</evidence>
<dbReference type="Pfam" id="PF05686">
    <property type="entry name" value="Glyco_transf_90"/>
    <property type="match status" value="1"/>
</dbReference>
<dbReference type="InterPro" id="IPR006598">
    <property type="entry name" value="CAP10"/>
</dbReference>
<evidence type="ECO:0000256" key="9">
    <source>
        <dbReference type="PROSITE-ProRule" id="PRU00087"/>
    </source>
</evidence>
<comment type="catalytic activity">
    <reaction evidence="8">
        <text>L-seryl-[EGF-like domain protein] + UDP-alpha-D-glucose = 3-O-(beta-D-glucosyl)-L-seryl-[EGF-like domain protein] + UDP + H(+)</text>
        <dbReference type="Rhea" id="RHEA:58116"/>
        <dbReference type="Rhea" id="RHEA-COMP:14610"/>
        <dbReference type="Rhea" id="RHEA-COMP:16010"/>
        <dbReference type="ChEBI" id="CHEBI:15378"/>
        <dbReference type="ChEBI" id="CHEBI:29999"/>
        <dbReference type="ChEBI" id="CHEBI:58223"/>
        <dbReference type="ChEBI" id="CHEBI:58885"/>
        <dbReference type="ChEBI" id="CHEBI:140576"/>
    </reaction>
</comment>
<evidence type="ECO:0000256" key="5">
    <source>
        <dbReference type="ARBA" id="ARBA00023180"/>
    </source>
</evidence>
<feature type="repeat" description="Filamin" evidence="9">
    <location>
        <begin position="31"/>
        <end position="136"/>
    </location>
</feature>
<feature type="signal peptide" evidence="10">
    <location>
        <begin position="1"/>
        <end position="20"/>
    </location>
</feature>
<keyword evidence="3 10" id="KW-0732">Signal</keyword>
<reference evidence="13" key="1">
    <citation type="submission" date="2025-08" db="UniProtKB">
        <authorList>
            <consortium name="RefSeq"/>
        </authorList>
    </citation>
    <scope>IDENTIFICATION</scope>
    <source>
        <tissue evidence="13">Testes</tissue>
    </source>
</reference>
<evidence type="ECO:0000313" key="13">
    <source>
        <dbReference type="RefSeq" id="XP_002732474.2"/>
    </source>
</evidence>
<comment type="similarity">
    <text evidence="1">Belongs to the KDELC family.</text>
</comment>
<keyword evidence="5" id="KW-0325">Glycoprotein</keyword>
<keyword evidence="4" id="KW-0256">Endoplasmic reticulum</keyword>
<keyword evidence="2" id="KW-0808">Transferase</keyword>
<evidence type="ECO:0000256" key="7">
    <source>
        <dbReference type="ARBA" id="ARBA00047553"/>
    </source>
</evidence>
<dbReference type="GeneID" id="100376660"/>
<evidence type="ECO:0000256" key="10">
    <source>
        <dbReference type="SAM" id="SignalP"/>
    </source>
</evidence>
<evidence type="ECO:0000256" key="3">
    <source>
        <dbReference type="ARBA" id="ARBA00022729"/>
    </source>
</evidence>
<dbReference type="PANTHER" id="PTHR12203:SF122">
    <property type="entry name" value="GLYCOSYL TRANSFERASE CAP10 DOMAIN-CONTAINING PROTEIN"/>
    <property type="match status" value="1"/>
</dbReference>
<name>A0ABM0GLD0_SACKO</name>
<protein>
    <submittedName>
        <fullName evidence="13">KDEL motif-containing protein 1-like</fullName>
    </submittedName>
</protein>
<dbReference type="SUPFAM" id="SSF81296">
    <property type="entry name" value="E set domains"/>
    <property type="match status" value="1"/>
</dbReference>
<evidence type="ECO:0000313" key="12">
    <source>
        <dbReference type="Proteomes" id="UP000694865"/>
    </source>
</evidence>
<dbReference type="PANTHER" id="PTHR12203">
    <property type="entry name" value="KDEL LYS-ASP-GLU-LEU CONTAINING - RELATED"/>
    <property type="match status" value="1"/>
</dbReference>
<comment type="catalytic activity">
    <reaction evidence="7">
        <text>L-seryl-[EGF-like domain protein] + UDP-alpha-D-xylose = 3-O-(beta-D-xylosyl)-L-seryl-[EGF-like domain protein] + UDP + H(+)</text>
        <dbReference type="Rhea" id="RHEA:62016"/>
        <dbReference type="Rhea" id="RHEA-COMP:16010"/>
        <dbReference type="Rhea" id="RHEA-COMP:16011"/>
        <dbReference type="ChEBI" id="CHEBI:15378"/>
        <dbReference type="ChEBI" id="CHEBI:29999"/>
        <dbReference type="ChEBI" id="CHEBI:57632"/>
        <dbReference type="ChEBI" id="CHEBI:58223"/>
        <dbReference type="ChEBI" id="CHEBI:132085"/>
    </reaction>
</comment>
<dbReference type="InterPro" id="IPR017868">
    <property type="entry name" value="Filamin/ABP280_repeat-like"/>
</dbReference>
<comment type="pathway">
    <text evidence="6">Protein modification.</text>
</comment>
<organism evidence="12 13">
    <name type="scientific">Saccoglossus kowalevskii</name>
    <name type="common">Acorn worm</name>
    <dbReference type="NCBI Taxonomy" id="10224"/>
    <lineage>
        <taxon>Eukaryota</taxon>
        <taxon>Metazoa</taxon>
        <taxon>Hemichordata</taxon>
        <taxon>Enteropneusta</taxon>
        <taxon>Harrimaniidae</taxon>
        <taxon>Saccoglossus</taxon>
    </lineage>
</organism>
<dbReference type="SMART" id="SM00557">
    <property type="entry name" value="IG_FLMN"/>
    <property type="match status" value="1"/>
</dbReference>
<dbReference type="Proteomes" id="UP000694865">
    <property type="component" value="Unplaced"/>
</dbReference>
<gene>
    <name evidence="13" type="primary">LOC100376660</name>
</gene>
<accession>A0ABM0GLD0</accession>
<dbReference type="InterPro" id="IPR051091">
    <property type="entry name" value="O-Glucosyltr/Glycosyltrsf_90"/>
</dbReference>
<keyword evidence="2" id="KW-0328">Glycosyltransferase</keyword>
<evidence type="ECO:0000256" key="2">
    <source>
        <dbReference type="ARBA" id="ARBA00022676"/>
    </source>
</evidence>
<dbReference type="Pfam" id="PF00630">
    <property type="entry name" value="Filamin"/>
    <property type="match status" value="1"/>
</dbReference>
<dbReference type="InterPro" id="IPR001298">
    <property type="entry name" value="Filamin/ABP280_rpt"/>
</dbReference>
<evidence type="ECO:0000256" key="1">
    <source>
        <dbReference type="ARBA" id="ARBA00006063"/>
    </source>
</evidence>
<keyword evidence="12" id="KW-1185">Reference proteome</keyword>
<evidence type="ECO:0000259" key="11">
    <source>
        <dbReference type="Pfam" id="PF05686"/>
    </source>
</evidence>